<dbReference type="InterPro" id="IPR018149">
    <property type="entry name" value="Lys-tRNA-synth_II_C"/>
</dbReference>
<feature type="binding site" evidence="19">
    <location>
        <position position="997"/>
    </location>
    <ligand>
        <name>Mg(2+)</name>
        <dbReference type="ChEBI" id="CHEBI:18420"/>
        <label>1</label>
    </ligand>
</feature>
<feature type="transmembrane region" description="Helical" evidence="20">
    <location>
        <begin position="212"/>
        <end position="230"/>
    </location>
</feature>
<comment type="similarity">
    <text evidence="3">In the C-terminal section; belongs to the class-II aminoacyl-tRNA synthetase family.</text>
</comment>
<dbReference type="InterPro" id="IPR045864">
    <property type="entry name" value="aa-tRNA-synth_II/BPL/LPL"/>
</dbReference>
<evidence type="ECO:0000259" key="21">
    <source>
        <dbReference type="PROSITE" id="PS50862"/>
    </source>
</evidence>
<evidence type="ECO:0000256" key="14">
    <source>
        <dbReference type="ARBA" id="ARBA00023251"/>
    </source>
</evidence>
<feature type="transmembrane region" description="Helical" evidence="20">
    <location>
        <begin position="113"/>
        <end position="133"/>
    </location>
</feature>
<dbReference type="SUPFAM" id="SSF50249">
    <property type="entry name" value="Nucleic acid-binding proteins"/>
    <property type="match status" value="1"/>
</dbReference>
<evidence type="ECO:0000256" key="19">
    <source>
        <dbReference type="HAMAP-Rule" id="MF_00252"/>
    </source>
</evidence>
<comment type="subunit">
    <text evidence="19">Homodimer.</text>
</comment>
<comment type="catalytic activity">
    <reaction evidence="18 19">
        <text>tRNA(Lys) + L-lysine + ATP = L-lysyl-tRNA(Lys) + AMP + diphosphate</text>
        <dbReference type="Rhea" id="RHEA:20792"/>
        <dbReference type="Rhea" id="RHEA-COMP:9696"/>
        <dbReference type="Rhea" id="RHEA-COMP:9697"/>
        <dbReference type="ChEBI" id="CHEBI:30616"/>
        <dbReference type="ChEBI" id="CHEBI:32551"/>
        <dbReference type="ChEBI" id="CHEBI:33019"/>
        <dbReference type="ChEBI" id="CHEBI:78442"/>
        <dbReference type="ChEBI" id="CHEBI:78529"/>
        <dbReference type="ChEBI" id="CHEBI:456215"/>
        <dbReference type="EC" id="6.1.1.6"/>
    </reaction>
</comment>
<keyword evidence="7 20" id="KW-0812">Transmembrane</keyword>
<dbReference type="GO" id="GO:0000287">
    <property type="term" value="F:magnesium ion binding"/>
    <property type="evidence" value="ECO:0007669"/>
    <property type="project" value="UniProtKB-UniRule"/>
</dbReference>
<dbReference type="EC" id="6.1.1.6" evidence="19"/>
<comment type="function">
    <text evidence="16">Catalyzes the production of L-lysyl-tRNA(Lys)transfer and the transfer of a lysyl group from L-lysyl-tRNA(Lys) to membrane-bound phosphatidylglycerol (PG), which produces lysylphosphatidylglycerol (LPG), one of the components of the bacterial membrane with a positive net charge. LPG synthesis contributes to the resistance to cationic antimicrobial peptides (CAMPs) and likely protects M.tuberculosis against the CAMPs produced by competiting microorganisms (bacteriocins). In fact, the modification of anionic phosphatidylglycerol with positively charged L-lysine results in repulsion of the peptides.</text>
</comment>
<keyword evidence="15" id="KW-0511">Multifunctional enzyme</keyword>
<evidence type="ECO:0000256" key="7">
    <source>
        <dbReference type="ARBA" id="ARBA00022692"/>
    </source>
</evidence>
<keyword evidence="5 19" id="KW-0436">Ligase</keyword>
<dbReference type="GO" id="GO:0006629">
    <property type="term" value="P:lipid metabolic process"/>
    <property type="evidence" value="ECO:0007669"/>
    <property type="project" value="UniProtKB-KW"/>
</dbReference>
<keyword evidence="23" id="KW-1185">Reference proteome</keyword>
<evidence type="ECO:0000256" key="15">
    <source>
        <dbReference type="ARBA" id="ARBA00023268"/>
    </source>
</evidence>
<dbReference type="Gene3D" id="3.30.930.10">
    <property type="entry name" value="Bira Bifunctional Protein, Domain 2"/>
    <property type="match status" value="1"/>
</dbReference>
<keyword evidence="12" id="KW-0443">Lipid metabolism</keyword>
<evidence type="ECO:0000256" key="6">
    <source>
        <dbReference type="ARBA" id="ARBA00022679"/>
    </source>
</evidence>
<dbReference type="InterPro" id="IPR002313">
    <property type="entry name" value="Lys-tRNA-ligase_II"/>
</dbReference>
<evidence type="ECO:0000256" key="9">
    <source>
        <dbReference type="ARBA" id="ARBA00022741"/>
    </source>
</evidence>
<dbReference type="GO" id="GO:0006430">
    <property type="term" value="P:lysyl-tRNA aminoacylation"/>
    <property type="evidence" value="ECO:0007669"/>
    <property type="project" value="UniProtKB-UniRule"/>
</dbReference>
<evidence type="ECO:0000256" key="17">
    <source>
        <dbReference type="ARBA" id="ARBA00047540"/>
    </source>
</evidence>
<keyword evidence="13 19" id="KW-0030">Aminoacyl-tRNA synthetase</keyword>
<evidence type="ECO:0000256" key="10">
    <source>
        <dbReference type="ARBA" id="ARBA00022840"/>
    </source>
</evidence>
<keyword evidence="19" id="KW-0963">Cytoplasm</keyword>
<dbReference type="PRINTS" id="PR00982">
    <property type="entry name" value="TRNASYNTHLYS"/>
</dbReference>
<comment type="catalytic activity">
    <reaction evidence="17">
        <text>L-lysyl-tRNA(Lys) + a 1,2-diacyl-sn-glycero-3-phospho-(1'-sn-glycerol) = a 1,2-diacyl-sn-glycero-3-phospho-1'-(3'-O-L-lysyl)-sn-glycerol + tRNA(Lys)</text>
        <dbReference type="Rhea" id="RHEA:10668"/>
        <dbReference type="Rhea" id="RHEA-COMP:9696"/>
        <dbReference type="Rhea" id="RHEA-COMP:9697"/>
        <dbReference type="ChEBI" id="CHEBI:64716"/>
        <dbReference type="ChEBI" id="CHEBI:75792"/>
        <dbReference type="ChEBI" id="CHEBI:78442"/>
        <dbReference type="ChEBI" id="CHEBI:78529"/>
        <dbReference type="EC" id="2.3.2.3"/>
    </reaction>
</comment>
<keyword evidence="6" id="KW-0808">Transferase</keyword>
<dbReference type="GO" id="GO:0046677">
    <property type="term" value="P:response to antibiotic"/>
    <property type="evidence" value="ECO:0007669"/>
    <property type="project" value="UniProtKB-KW"/>
</dbReference>
<evidence type="ECO:0000256" key="4">
    <source>
        <dbReference type="ARBA" id="ARBA00022475"/>
    </source>
</evidence>
<feature type="binding site" evidence="19">
    <location>
        <position position="1004"/>
    </location>
    <ligand>
        <name>Mg(2+)</name>
        <dbReference type="ChEBI" id="CHEBI:18420"/>
        <label>2</label>
    </ligand>
</feature>
<keyword evidence="19" id="KW-0648">Protein biosynthesis</keyword>
<dbReference type="NCBIfam" id="NF002821">
    <property type="entry name" value="PRK02983.1"/>
    <property type="match status" value="1"/>
</dbReference>
<dbReference type="HAMAP" id="MF_00252">
    <property type="entry name" value="Lys_tRNA_synth_class2"/>
    <property type="match status" value="1"/>
</dbReference>
<keyword evidence="9 19" id="KW-0547">Nucleotide-binding</keyword>
<evidence type="ECO:0000256" key="12">
    <source>
        <dbReference type="ARBA" id="ARBA00023098"/>
    </source>
</evidence>
<protein>
    <recommendedName>
        <fullName evidence="19">Lysine--tRNA ligase</fullName>
        <ecNumber evidence="19">6.1.1.6</ecNumber>
    </recommendedName>
    <alternativeName>
        <fullName evidence="19">Lysyl-tRNA synthetase</fullName>
        <shortName evidence="19">LysRS</shortName>
    </alternativeName>
</protein>
<reference evidence="22 23" key="1">
    <citation type="submission" date="2020-08" db="EMBL/GenBank/DDBJ databases">
        <title>Sequencing the genomes of 1000 actinobacteria strains.</title>
        <authorList>
            <person name="Klenk H.-P."/>
        </authorList>
    </citation>
    <scope>NUCLEOTIDE SEQUENCE [LARGE SCALE GENOMIC DNA]</scope>
    <source>
        <strain evidence="22 23">DSM 44551</strain>
    </source>
</reference>
<feature type="binding site" evidence="19">
    <location>
        <position position="1004"/>
    </location>
    <ligand>
        <name>Mg(2+)</name>
        <dbReference type="ChEBI" id="CHEBI:18420"/>
        <label>1</label>
    </ligand>
</feature>
<dbReference type="InterPro" id="IPR044136">
    <property type="entry name" value="Lys-tRNA-ligase_II_N"/>
</dbReference>
<dbReference type="GO" id="GO:0005829">
    <property type="term" value="C:cytosol"/>
    <property type="evidence" value="ECO:0007669"/>
    <property type="project" value="TreeGrafter"/>
</dbReference>
<dbReference type="EMBL" id="JACHDB010000001">
    <property type="protein sequence ID" value="MBB5432508.1"/>
    <property type="molecule type" value="Genomic_DNA"/>
</dbReference>
<dbReference type="PANTHER" id="PTHR42918:SF15">
    <property type="entry name" value="LYSINE--TRNA LIGASE, CHLOROPLASTIC_MITOCHONDRIAL"/>
    <property type="match status" value="1"/>
</dbReference>
<dbReference type="InterPro" id="IPR031553">
    <property type="entry name" value="tRNA-synt_2_TM"/>
</dbReference>
<evidence type="ECO:0000256" key="3">
    <source>
        <dbReference type="ARBA" id="ARBA00009968"/>
    </source>
</evidence>
<dbReference type="CDD" id="cd04322">
    <property type="entry name" value="LysRS_N"/>
    <property type="match status" value="1"/>
</dbReference>
<dbReference type="NCBIfam" id="TIGR00499">
    <property type="entry name" value="lysS_bact"/>
    <property type="match status" value="1"/>
</dbReference>
<evidence type="ECO:0000256" key="20">
    <source>
        <dbReference type="SAM" id="Phobius"/>
    </source>
</evidence>
<keyword evidence="11 20" id="KW-1133">Transmembrane helix</keyword>
<sequence>MKQRMVKAAPAFFCWYARVVAVLSLLTWLSVAADDWILRVDRLGVVYALGWWPSLPFAALMLLLSVGLRRGKRSAWRIQLAVLGVVLARTGLFLAGYLALAPDERRQIPALDAAALLAVPSILVFAQVVWLIAARREFSARPDPARRKVAAAVFAVLLVVVVVLGSTVVAQNDGNPDGPVIADVAYAVLQTVFGPRVTGEFLGILVPGWVDLLLGVLGSGLLLVTVWVMFRPSRARAVLSPEEELGARRLLAEYGDQDSLGYFALRDDKDVVFAPSGRAAVAYRAVGPVCLASGDPLGAPEAWPEAIRRWLEECRAHAWTPGVLGAGERAAAAYAREGLDALELGDEAILDLAEFTLDGRAMRPVRQAVRRVERAGYTARVRRARRIPADEFADLIVAADRWRDGETERGFSMALGRLGDPRDGDYTVVEAFDGEDRLRGMLGFAPWGRTGLSLDLMRRDPEAENGVNEFMVAALAEEGGGLGVRRVSLNFAMLRGVFERGARIGAGPVLRAVYRVLMLASRFWQLETLYQANAKYHPEWVPRYVCFRRSGDIGSVAIAAGRAEGFLPEPRRHGPGSPAVSQDLLERIRAIEEESEAARYPQRRLTEQERVRHDKLDRLKEEGVDPYPVGFEPTDTAAALAEEFAGLEADERTGRRVTVAGRVVRERDHGRIGFAVLRDETGDVQVMLSADATADFDRWGGLVDLGDQVGVTGEVVTTRTGELTVHAERWAMTAKCLRPLPRRLDAEARARRRHVDLIVNDDARRMLRVRGDAVAAVRDELRSRGFLEVETPMLQPVHGGAAARPFVTRMNALNTSMYLRIAPELYLKRLLVGGAGRIFELNRNFRNEGLSPRHNPEFTMLEAYQPYGDYDTVARLIRDLVVAAARAALGTTVVHRGGAEFDLAEPWRETTVYGSVSEALGEEVTTGTPLRTVRRLAEAAGVPADPEWGQGRLVQEVFEALVEEHLAAPTFVRDYPAETSPLARGHREDPLLAEKWDLIAMGLELGTGYSELNDPVEQRARLTAQSLLAAGGDPEAMHLDEDFLAAMEYGMPPAGGLGMGIDRLLITLTGRPIRDTIAFPPVRPGR</sequence>
<dbReference type="AlphaFoldDB" id="A0A7W8QL88"/>
<dbReference type="InterPro" id="IPR012340">
    <property type="entry name" value="NA-bd_OB-fold"/>
</dbReference>
<dbReference type="GO" id="GO:0004824">
    <property type="term" value="F:lysine-tRNA ligase activity"/>
    <property type="evidence" value="ECO:0007669"/>
    <property type="project" value="UniProtKB-UniRule"/>
</dbReference>
<comment type="similarity">
    <text evidence="2">In the N-terminal section; belongs to the LPG synthetase family.</text>
</comment>
<dbReference type="PANTHER" id="PTHR42918">
    <property type="entry name" value="LYSYL-TRNA SYNTHETASE"/>
    <property type="match status" value="1"/>
</dbReference>
<keyword evidence="20" id="KW-0472">Membrane</keyword>
<gene>
    <name evidence="19" type="primary">lysS</name>
    <name evidence="22" type="ORF">HDA36_002592</name>
</gene>
<evidence type="ECO:0000256" key="5">
    <source>
        <dbReference type="ARBA" id="ARBA00022598"/>
    </source>
</evidence>
<dbReference type="GO" id="GO:0050071">
    <property type="term" value="F:phosphatidylglycerol lysyltransferase activity"/>
    <property type="evidence" value="ECO:0007669"/>
    <property type="project" value="UniProtKB-EC"/>
</dbReference>
<dbReference type="GO" id="GO:0000049">
    <property type="term" value="F:tRNA binding"/>
    <property type="evidence" value="ECO:0007669"/>
    <property type="project" value="TreeGrafter"/>
</dbReference>
<feature type="transmembrane region" description="Helical" evidence="20">
    <location>
        <begin position="80"/>
        <end position="101"/>
    </location>
</feature>
<comment type="caution">
    <text evidence="22">The sequence shown here is derived from an EMBL/GenBank/DDBJ whole genome shotgun (WGS) entry which is preliminary data.</text>
</comment>
<organism evidence="22 23">
    <name type="scientific">Nocardiopsis composta</name>
    <dbReference type="NCBI Taxonomy" id="157465"/>
    <lineage>
        <taxon>Bacteria</taxon>
        <taxon>Bacillati</taxon>
        <taxon>Actinomycetota</taxon>
        <taxon>Actinomycetes</taxon>
        <taxon>Streptosporangiales</taxon>
        <taxon>Nocardiopsidaceae</taxon>
        <taxon>Nocardiopsis</taxon>
    </lineage>
</organism>
<keyword evidence="10 19" id="KW-0067">ATP-binding</keyword>
<keyword evidence="4" id="KW-1003">Cell membrane</keyword>
<evidence type="ECO:0000256" key="13">
    <source>
        <dbReference type="ARBA" id="ARBA00023146"/>
    </source>
</evidence>
<keyword evidence="8 19" id="KW-0479">Metal-binding</keyword>
<evidence type="ECO:0000256" key="11">
    <source>
        <dbReference type="ARBA" id="ARBA00022989"/>
    </source>
</evidence>
<dbReference type="SUPFAM" id="SSF55681">
    <property type="entry name" value="Class II aaRS and biotin synthetases"/>
    <property type="match status" value="1"/>
</dbReference>
<feature type="transmembrane region" description="Helical" evidence="20">
    <location>
        <begin position="149"/>
        <end position="170"/>
    </location>
</feature>
<dbReference type="NCBIfam" id="NF001756">
    <property type="entry name" value="PRK00484.1"/>
    <property type="match status" value="1"/>
</dbReference>
<proteinExistence type="inferred from homology"/>
<dbReference type="InterPro" id="IPR004365">
    <property type="entry name" value="NA-bd_OB_tRNA"/>
</dbReference>
<evidence type="ECO:0000256" key="16">
    <source>
        <dbReference type="ARBA" id="ARBA00024681"/>
    </source>
</evidence>
<keyword evidence="19" id="KW-0460">Magnesium</keyword>
<dbReference type="Pfam" id="PF16995">
    <property type="entry name" value="tRNA-synt_2_TM"/>
    <property type="match status" value="1"/>
</dbReference>
<evidence type="ECO:0000313" key="22">
    <source>
        <dbReference type="EMBL" id="MBB5432508.1"/>
    </source>
</evidence>
<feature type="domain" description="Aminoacyl-transfer RNA synthetases class-II family profile" evidence="21">
    <location>
        <begin position="767"/>
        <end position="1081"/>
    </location>
</feature>
<evidence type="ECO:0000256" key="18">
    <source>
        <dbReference type="ARBA" id="ARBA00048573"/>
    </source>
</evidence>
<dbReference type="PROSITE" id="PS50862">
    <property type="entry name" value="AA_TRNA_LIGASE_II"/>
    <property type="match status" value="1"/>
</dbReference>
<dbReference type="GO" id="GO:0005524">
    <property type="term" value="F:ATP binding"/>
    <property type="evidence" value="ECO:0007669"/>
    <property type="project" value="UniProtKB-UniRule"/>
</dbReference>
<dbReference type="Proteomes" id="UP000572635">
    <property type="component" value="Unassembled WGS sequence"/>
</dbReference>
<dbReference type="InterPro" id="IPR024320">
    <property type="entry name" value="LPG_synthase_C"/>
</dbReference>
<keyword evidence="14" id="KW-0046">Antibiotic resistance</keyword>
<name>A0A7W8QL88_9ACTN</name>
<dbReference type="InterPro" id="IPR004364">
    <property type="entry name" value="Aa-tRNA-synt_II"/>
</dbReference>
<dbReference type="GO" id="GO:0005886">
    <property type="term" value="C:plasma membrane"/>
    <property type="evidence" value="ECO:0007669"/>
    <property type="project" value="UniProtKB-SubCell"/>
</dbReference>
<dbReference type="InterPro" id="IPR006195">
    <property type="entry name" value="aa-tRNA-synth_II"/>
</dbReference>
<evidence type="ECO:0000256" key="1">
    <source>
        <dbReference type="ARBA" id="ARBA00004651"/>
    </source>
</evidence>
<evidence type="ECO:0000256" key="2">
    <source>
        <dbReference type="ARBA" id="ARBA00005270"/>
    </source>
</evidence>
<comment type="similarity">
    <text evidence="19">Belongs to the class-II aminoacyl-tRNA synthetase family.</text>
</comment>
<comment type="subcellular location">
    <subcellularLocation>
        <location evidence="1">Cell membrane</location>
        <topology evidence="1">Multi-pass membrane protein</topology>
    </subcellularLocation>
    <subcellularLocation>
        <location evidence="19">Cytoplasm</location>
    </subcellularLocation>
</comment>
<evidence type="ECO:0000256" key="8">
    <source>
        <dbReference type="ARBA" id="ARBA00022723"/>
    </source>
</evidence>
<comment type="cofactor">
    <cofactor evidence="19">
        <name>Mg(2+)</name>
        <dbReference type="ChEBI" id="CHEBI:18420"/>
    </cofactor>
    <text evidence="19">Binds 3 Mg(2+) ions per subunit.</text>
</comment>
<accession>A0A7W8QL88</accession>
<dbReference type="Pfam" id="PF01336">
    <property type="entry name" value="tRNA_anti-codon"/>
    <property type="match status" value="1"/>
</dbReference>
<evidence type="ECO:0000313" key="23">
    <source>
        <dbReference type="Proteomes" id="UP000572635"/>
    </source>
</evidence>
<dbReference type="Gene3D" id="2.40.50.140">
    <property type="entry name" value="Nucleic acid-binding proteins"/>
    <property type="match status" value="1"/>
</dbReference>
<feature type="transmembrane region" description="Helical" evidence="20">
    <location>
        <begin position="49"/>
        <end position="68"/>
    </location>
</feature>
<dbReference type="Pfam" id="PF00152">
    <property type="entry name" value="tRNA-synt_2"/>
    <property type="match status" value="1"/>
</dbReference>
<dbReference type="Pfam" id="PF09924">
    <property type="entry name" value="LPG_synthase_C"/>
    <property type="match status" value="1"/>
</dbReference>